<dbReference type="RefSeq" id="WP_238284682.1">
    <property type="nucleotide sequence ID" value="NZ_BPQS01000001.1"/>
</dbReference>
<dbReference type="Proteomes" id="UP001244297">
    <property type="component" value="Unassembled WGS sequence"/>
</dbReference>
<gene>
    <name evidence="1" type="ORF">QWZ18_11865</name>
</gene>
<evidence type="ECO:0000313" key="2">
    <source>
        <dbReference type="Proteomes" id="UP001244297"/>
    </source>
</evidence>
<organism evidence="1 2">
    <name type="scientific">Methylobacterium longum</name>
    <dbReference type="NCBI Taxonomy" id="767694"/>
    <lineage>
        <taxon>Bacteria</taxon>
        <taxon>Pseudomonadati</taxon>
        <taxon>Pseudomonadota</taxon>
        <taxon>Alphaproteobacteria</taxon>
        <taxon>Hyphomicrobiales</taxon>
        <taxon>Methylobacteriaceae</taxon>
        <taxon>Methylobacterium</taxon>
    </lineage>
</organism>
<dbReference type="EMBL" id="JAUFPT010000032">
    <property type="protein sequence ID" value="MDN3571312.1"/>
    <property type="molecule type" value="Genomic_DNA"/>
</dbReference>
<proteinExistence type="predicted"/>
<protein>
    <submittedName>
        <fullName evidence="1">Uncharacterized protein</fullName>
    </submittedName>
</protein>
<sequence>MQAFDALRAAGKALTTVKGKDKAASFVEHAYAERLRSVQYVDLESVFIEPVGEDRYRVYTGNEPKQVVCGFDQPQFLDKLWFEAGLQGKDVPVQPRAQSVLDPLQSAYFGQSYALVRNSLQQRGYTAFAVPDPITERCKPATERLCETYPEAFCENDIVAGISCTFVYKRNGTNQVIGVDANVEGLTQYSARISVTGLRELGVEP</sequence>
<reference evidence="2" key="1">
    <citation type="journal article" date="2019" name="Int. J. Syst. Evol. Microbiol.">
        <title>The Global Catalogue of Microorganisms (GCM) 10K type strain sequencing project: providing services to taxonomists for standard genome sequencing and annotation.</title>
        <authorList>
            <consortium name="The Broad Institute Genomics Platform"/>
            <consortium name="The Broad Institute Genome Sequencing Center for Infectious Disease"/>
            <person name="Wu L."/>
            <person name="Ma J."/>
        </authorList>
    </citation>
    <scope>NUCLEOTIDE SEQUENCE [LARGE SCALE GENOMIC DNA]</scope>
    <source>
        <strain evidence="2">CECT 7806</strain>
    </source>
</reference>
<accession>A0ABT8AN52</accession>
<keyword evidence="2" id="KW-1185">Reference proteome</keyword>
<evidence type="ECO:0000313" key="1">
    <source>
        <dbReference type="EMBL" id="MDN3571312.1"/>
    </source>
</evidence>
<comment type="caution">
    <text evidence="1">The sequence shown here is derived from an EMBL/GenBank/DDBJ whole genome shotgun (WGS) entry which is preliminary data.</text>
</comment>
<name>A0ABT8AN52_9HYPH</name>